<gene>
    <name evidence="2" type="ORF">SAMN05443665_105612</name>
</gene>
<sequence>MPRIATPARARCPGSPGADRRGRSHITYSPYRVIAVRLGESAENVLAGQPGSFCVFAGFRAGPPARFRAAQGVALHFPPILLAANRRSAESGGRLCSFMAGRGRVLAGDAEVTYVADLPVSRVQTVPGRPRCPVAARSVRAAPRARRREVPAGRTRVARPDPSPCVRIPGCVEVAPSPVARWRLLVCHVAHYNIVERYAAVWRLPMRVLGVIAASARGAKVACAQAGGGVAASGMSSSGMPCSIQAGSTNYLE</sequence>
<evidence type="ECO:0000256" key="1">
    <source>
        <dbReference type="SAM" id="MobiDB-lite"/>
    </source>
</evidence>
<protein>
    <submittedName>
        <fullName evidence="2">Uncharacterized protein</fullName>
    </submittedName>
</protein>
<proteinExistence type="predicted"/>
<dbReference type="AlphaFoldDB" id="A0A239NZN6"/>
<feature type="region of interest" description="Disordered" evidence="1">
    <location>
        <begin position="1"/>
        <end position="24"/>
    </location>
</feature>
<dbReference type="Proteomes" id="UP000198318">
    <property type="component" value="Unassembled WGS sequence"/>
</dbReference>
<name>A0A239NZN6_9ACTN</name>
<dbReference type="EMBL" id="FZOR01000056">
    <property type="protein sequence ID" value="SNT60182.1"/>
    <property type="molecule type" value="Genomic_DNA"/>
</dbReference>
<reference evidence="2 3" key="1">
    <citation type="submission" date="2017-06" db="EMBL/GenBank/DDBJ databases">
        <authorList>
            <person name="Kim H.J."/>
            <person name="Triplett B.A."/>
        </authorList>
    </citation>
    <scope>NUCLEOTIDE SEQUENCE [LARGE SCALE GENOMIC DNA]</scope>
    <source>
        <strain evidence="2 3">DSM 44715</strain>
    </source>
</reference>
<keyword evidence="3" id="KW-1185">Reference proteome</keyword>
<evidence type="ECO:0000313" key="2">
    <source>
        <dbReference type="EMBL" id="SNT60182.1"/>
    </source>
</evidence>
<organism evidence="2 3">
    <name type="scientific">Actinomadura meyerae</name>
    <dbReference type="NCBI Taxonomy" id="240840"/>
    <lineage>
        <taxon>Bacteria</taxon>
        <taxon>Bacillati</taxon>
        <taxon>Actinomycetota</taxon>
        <taxon>Actinomycetes</taxon>
        <taxon>Streptosporangiales</taxon>
        <taxon>Thermomonosporaceae</taxon>
        <taxon>Actinomadura</taxon>
    </lineage>
</organism>
<accession>A0A239NZN6</accession>
<evidence type="ECO:0000313" key="3">
    <source>
        <dbReference type="Proteomes" id="UP000198318"/>
    </source>
</evidence>